<feature type="transmembrane region" description="Helical" evidence="9">
    <location>
        <begin position="329"/>
        <end position="349"/>
    </location>
</feature>
<dbReference type="RefSeq" id="WP_378930776.1">
    <property type="nucleotide sequence ID" value="NZ_JBHLVO010000002.1"/>
</dbReference>
<keyword evidence="4" id="KW-1003">Cell membrane</keyword>
<dbReference type="PANTHER" id="PTHR32507">
    <property type="entry name" value="NA(+)/H(+) ANTIPORTER 1"/>
    <property type="match status" value="1"/>
</dbReference>
<feature type="transmembrane region" description="Helical" evidence="9">
    <location>
        <begin position="117"/>
        <end position="136"/>
    </location>
</feature>
<dbReference type="Pfam" id="PF02080">
    <property type="entry name" value="TrkA_C"/>
    <property type="match status" value="1"/>
</dbReference>
<keyword evidence="8 9" id="KW-0472">Membrane</keyword>
<dbReference type="Gene3D" id="3.30.70.1450">
    <property type="entry name" value="Regulator of K+ conductance, C-terminal domain"/>
    <property type="match status" value="1"/>
</dbReference>
<dbReference type="InterPro" id="IPR006037">
    <property type="entry name" value="RCK_C"/>
</dbReference>
<evidence type="ECO:0000313" key="12">
    <source>
        <dbReference type="Proteomes" id="UP001589854"/>
    </source>
</evidence>
<evidence type="ECO:0000256" key="8">
    <source>
        <dbReference type="ARBA" id="ARBA00023136"/>
    </source>
</evidence>
<protein>
    <submittedName>
        <fullName evidence="11">Potassium/proton antiporter</fullName>
    </submittedName>
</protein>
<evidence type="ECO:0000256" key="1">
    <source>
        <dbReference type="ARBA" id="ARBA00004651"/>
    </source>
</evidence>
<gene>
    <name evidence="11" type="ORF">ACFFIX_04020</name>
</gene>
<evidence type="ECO:0000256" key="7">
    <source>
        <dbReference type="ARBA" id="ARBA00023065"/>
    </source>
</evidence>
<evidence type="ECO:0000256" key="6">
    <source>
        <dbReference type="ARBA" id="ARBA00022989"/>
    </source>
</evidence>
<feature type="transmembrane region" description="Helical" evidence="9">
    <location>
        <begin position="178"/>
        <end position="198"/>
    </location>
</feature>
<feature type="transmembrane region" description="Helical" evidence="9">
    <location>
        <begin position="55"/>
        <end position="71"/>
    </location>
</feature>
<dbReference type="Gene3D" id="1.20.1530.20">
    <property type="match status" value="1"/>
</dbReference>
<feature type="domain" description="RCK C-terminal" evidence="10">
    <location>
        <begin position="398"/>
        <end position="479"/>
    </location>
</feature>
<feature type="transmembrane region" description="Helical" evidence="9">
    <location>
        <begin position="361"/>
        <end position="384"/>
    </location>
</feature>
<accession>A0ABV6GAB5</accession>
<dbReference type="PROSITE" id="PS51202">
    <property type="entry name" value="RCK_C"/>
    <property type="match status" value="1"/>
</dbReference>
<evidence type="ECO:0000256" key="9">
    <source>
        <dbReference type="SAM" id="Phobius"/>
    </source>
</evidence>
<evidence type="ECO:0000256" key="4">
    <source>
        <dbReference type="ARBA" id="ARBA00022475"/>
    </source>
</evidence>
<keyword evidence="5 9" id="KW-0812">Transmembrane</keyword>
<keyword evidence="12" id="KW-1185">Reference proteome</keyword>
<dbReference type="InterPro" id="IPR006153">
    <property type="entry name" value="Cation/H_exchanger_TM"/>
</dbReference>
<comment type="caution">
    <text evidence="11">The sequence shown here is derived from an EMBL/GenBank/DDBJ whole genome shotgun (WGS) entry which is preliminary data.</text>
</comment>
<organism evidence="11 12">
    <name type="scientific">Metabacillus herbersteinensis</name>
    <dbReference type="NCBI Taxonomy" id="283816"/>
    <lineage>
        <taxon>Bacteria</taxon>
        <taxon>Bacillati</taxon>
        <taxon>Bacillota</taxon>
        <taxon>Bacilli</taxon>
        <taxon>Bacillales</taxon>
        <taxon>Bacillaceae</taxon>
        <taxon>Metabacillus</taxon>
    </lineage>
</organism>
<feature type="transmembrane region" description="Helical" evidence="9">
    <location>
        <begin position="30"/>
        <end position="49"/>
    </location>
</feature>
<keyword evidence="6 9" id="KW-1133">Transmembrane helix</keyword>
<feature type="transmembrane region" description="Helical" evidence="9">
    <location>
        <begin position="236"/>
        <end position="256"/>
    </location>
</feature>
<dbReference type="NCBIfam" id="NF003716">
    <property type="entry name" value="PRK05326.1-3"/>
    <property type="match status" value="1"/>
</dbReference>
<evidence type="ECO:0000256" key="5">
    <source>
        <dbReference type="ARBA" id="ARBA00022692"/>
    </source>
</evidence>
<evidence type="ECO:0000256" key="2">
    <source>
        <dbReference type="ARBA" id="ARBA00022448"/>
    </source>
</evidence>
<evidence type="ECO:0000256" key="3">
    <source>
        <dbReference type="ARBA" id="ARBA00022449"/>
    </source>
</evidence>
<feature type="transmembrane region" description="Helical" evidence="9">
    <location>
        <begin position="268"/>
        <end position="287"/>
    </location>
</feature>
<dbReference type="Pfam" id="PF00999">
    <property type="entry name" value="Na_H_Exchanger"/>
    <property type="match status" value="1"/>
</dbReference>
<dbReference type="EMBL" id="JBHLVO010000002">
    <property type="protein sequence ID" value="MFC0270620.1"/>
    <property type="molecule type" value="Genomic_DNA"/>
</dbReference>
<evidence type="ECO:0000259" key="10">
    <source>
        <dbReference type="PROSITE" id="PS51202"/>
    </source>
</evidence>
<proteinExistence type="predicted"/>
<dbReference type="NCBIfam" id="NF003715">
    <property type="entry name" value="PRK05326.1-2"/>
    <property type="match status" value="1"/>
</dbReference>
<name>A0ABV6GAB5_9BACI</name>
<feature type="transmembrane region" description="Helical" evidence="9">
    <location>
        <begin position="6"/>
        <end position="23"/>
    </location>
</feature>
<dbReference type="InterPro" id="IPR036721">
    <property type="entry name" value="RCK_C_sf"/>
</dbReference>
<feature type="transmembrane region" description="Helical" evidence="9">
    <location>
        <begin position="293"/>
        <end position="317"/>
    </location>
</feature>
<reference evidence="11 12" key="1">
    <citation type="submission" date="2024-09" db="EMBL/GenBank/DDBJ databases">
        <authorList>
            <person name="Sun Q."/>
            <person name="Mori K."/>
        </authorList>
    </citation>
    <scope>NUCLEOTIDE SEQUENCE [LARGE SCALE GENOMIC DNA]</scope>
    <source>
        <strain evidence="11 12">CCM 7228</strain>
    </source>
</reference>
<evidence type="ECO:0000313" key="11">
    <source>
        <dbReference type="EMBL" id="MFC0270620.1"/>
    </source>
</evidence>
<comment type="subcellular location">
    <subcellularLocation>
        <location evidence="1">Cell membrane</location>
        <topology evidence="1">Multi-pass membrane protein</topology>
    </subcellularLocation>
</comment>
<feature type="transmembrane region" description="Helical" evidence="9">
    <location>
        <begin position="83"/>
        <end position="105"/>
    </location>
</feature>
<dbReference type="Proteomes" id="UP001589854">
    <property type="component" value="Unassembled WGS sequence"/>
</dbReference>
<dbReference type="PANTHER" id="PTHR32507:SF7">
    <property type="entry name" value="K(+)_H(+) ANTIPORTER NHAP2"/>
    <property type="match status" value="1"/>
</dbReference>
<sequence length="500" mass="54545">MTFSIDSSIFILSILLIIGVLTAKFSSRLGLPSLVLFIAVGMIASHYIYYDNAELTQAFGILALIIILFDGGVQTKWKNVRKVLLPSASLATIGVLVTTVIIGIFSKYILGLSWLEGFLFGAIVGSTDAAAVFAVIGTKNIRQKLTTTLEAESGSNDPMAIFLTVAIIQLIQNPEAQLMNLILGFFWQMGLGLLMGILIGKGSVWFINKINLDSSGLYPVLSLALAIFAYSSTTLLNASGLLAVYVMAVLIGNADLTYRHAIVRFNEGFAWMAQILMFILLGLLVFPNELVHIAWQGIALSFLLMLVARPIGVYLSLLNSKFTFNEKLFISWAGLRGAVPIVLATYPMMAGIENDGLIFNVVFFVVLTSALLQGATITPLANYLKLSEGETKIVPHSLELISIGKTHNEMIELVVSKNAALSGKELTEISLPTDSLITAVIRDEKLITPRGDTKIFAGDTLYMLVSKKNRELVKQLIQEKEEEPIVEEIEDKTASNEDKV</sequence>
<keyword evidence="7" id="KW-0406">Ion transport</keyword>
<keyword evidence="3" id="KW-0050">Antiport</keyword>
<keyword evidence="2" id="KW-0813">Transport</keyword>
<dbReference type="InterPro" id="IPR038770">
    <property type="entry name" value="Na+/solute_symporter_sf"/>
</dbReference>
<dbReference type="SUPFAM" id="SSF116726">
    <property type="entry name" value="TrkA C-terminal domain-like"/>
    <property type="match status" value="1"/>
</dbReference>